<dbReference type="EMBL" id="CP036279">
    <property type="protein sequence ID" value="QDU64834.1"/>
    <property type="molecule type" value="Genomic_DNA"/>
</dbReference>
<keyword evidence="3" id="KW-1185">Reference proteome</keyword>
<dbReference type="Gene3D" id="3.40.1690.10">
    <property type="entry name" value="secretion proteins EscU"/>
    <property type="match status" value="1"/>
</dbReference>
<evidence type="ECO:0000313" key="3">
    <source>
        <dbReference type="Proteomes" id="UP000317093"/>
    </source>
</evidence>
<sequence length="117" mass="13345">MSTVPPEDAERAPTRRKMAAALRYDQDHDAVPRMVARGQGELADRIIDAAREHGVDVYEDPDLVEILCQLDVNQMVPPKLFLAVAEVMAYVYRMNNRYDEVREMMAKDRSPGSNRKP</sequence>
<reference evidence="2 3" key="1">
    <citation type="submission" date="2019-02" db="EMBL/GenBank/DDBJ databases">
        <title>Deep-cultivation of Planctomycetes and their phenomic and genomic characterization uncovers novel biology.</title>
        <authorList>
            <person name="Wiegand S."/>
            <person name="Jogler M."/>
            <person name="Boedeker C."/>
            <person name="Pinto D."/>
            <person name="Vollmers J."/>
            <person name="Rivas-Marin E."/>
            <person name="Kohn T."/>
            <person name="Peeters S.H."/>
            <person name="Heuer A."/>
            <person name="Rast P."/>
            <person name="Oberbeckmann S."/>
            <person name="Bunk B."/>
            <person name="Jeske O."/>
            <person name="Meyerdierks A."/>
            <person name="Storesund J.E."/>
            <person name="Kallscheuer N."/>
            <person name="Luecker S."/>
            <person name="Lage O.M."/>
            <person name="Pohl T."/>
            <person name="Merkel B.J."/>
            <person name="Hornburger P."/>
            <person name="Mueller R.-W."/>
            <person name="Bruemmer F."/>
            <person name="Labrenz M."/>
            <person name="Spormann A.M."/>
            <person name="Op den Camp H."/>
            <person name="Overmann J."/>
            <person name="Amann R."/>
            <person name="Jetten M.S.M."/>
            <person name="Mascher T."/>
            <person name="Medema M.H."/>
            <person name="Devos D.P."/>
            <person name="Kaster A.-K."/>
            <person name="Ovreas L."/>
            <person name="Rohde M."/>
            <person name="Galperin M.Y."/>
            <person name="Jogler C."/>
        </authorList>
    </citation>
    <scope>NUCLEOTIDE SEQUENCE [LARGE SCALE GENOMIC DNA]</scope>
    <source>
        <strain evidence="2 3">Pan216</strain>
    </source>
</reference>
<dbReference type="SUPFAM" id="SSF160544">
    <property type="entry name" value="EscU C-terminal domain-like"/>
    <property type="match status" value="1"/>
</dbReference>
<dbReference type="PANTHER" id="PTHR30531">
    <property type="entry name" value="FLAGELLAR BIOSYNTHETIC PROTEIN FLHB"/>
    <property type="match status" value="1"/>
</dbReference>
<dbReference type="InterPro" id="IPR029025">
    <property type="entry name" value="T3SS_substrate_exporter_C"/>
</dbReference>
<dbReference type="RefSeq" id="WP_419193072.1">
    <property type="nucleotide sequence ID" value="NZ_CP036279.1"/>
</dbReference>
<keyword evidence="2" id="KW-0966">Cell projection</keyword>
<dbReference type="AlphaFoldDB" id="A0A518BCX3"/>
<dbReference type="GO" id="GO:0005886">
    <property type="term" value="C:plasma membrane"/>
    <property type="evidence" value="ECO:0007669"/>
    <property type="project" value="TreeGrafter"/>
</dbReference>
<keyword evidence="2" id="KW-0282">Flagellum</keyword>
<proteinExistence type="inferred from homology"/>
<name>A0A518BCX3_9BACT</name>
<evidence type="ECO:0000256" key="1">
    <source>
        <dbReference type="ARBA" id="ARBA00010690"/>
    </source>
</evidence>
<gene>
    <name evidence="2" type="primary">flhB_2</name>
    <name evidence="2" type="ORF">Pan216_57270</name>
</gene>
<comment type="similarity">
    <text evidence="1">Belongs to the type III secretion exporter family.</text>
</comment>
<organism evidence="2 3">
    <name type="scientific">Kolteria novifilia</name>
    <dbReference type="NCBI Taxonomy" id="2527975"/>
    <lineage>
        <taxon>Bacteria</taxon>
        <taxon>Pseudomonadati</taxon>
        <taxon>Planctomycetota</taxon>
        <taxon>Planctomycetia</taxon>
        <taxon>Kolteriales</taxon>
        <taxon>Kolteriaceae</taxon>
        <taxon>Kolteria</taxon>
    </lineage>
</organism>
<accession>A0A518BCX3</accession>
<dbReference type="Pfam" id="PF01312">
    <property type="entry name" value="Bac_export_2"/>
    <property type="match status" value="1"/>
</dbReference>
<dbReference type="Proteomes" id="UP000317093">
    <property type="component" value="Chromosome"/>
</dbReference>
<protein>
    <submittedName>
        <fullName evidence="2">Flagellar biosynthetic protein FlhB</fullName>
    </submittedName>
</protein>
<evidence type="ECO:0000313" key="2">
    <source>
        <dbReference type="EMBL" id="QDU64834.1"/>
    </source>
</evidence>
<dbReference type="GO" id="GO:0009306">
    <property type="term" value="P:protein secretion"/>
    <property type="evidence" value="ECO:0007669"/>
    <property type="project" value="InterPro"/>
</dbReference>
<dbReference type="InterPro" id="IPR006135">
    <property type="entry name" value="T3SS_substrate_exporter"/>
</dbReference>
<dbReference type="PANTHER" id="PTHR30531:SF12">
    <property type="entry name" value="FLAGELLAR BIOSYNTHETIC PROTEIN FLHB"/>
    <property type="match status" value="1"/>
</dbReference>
<keyword evidence="2" id="KW-0969">Cilium</keyword>
<dbReference type="KEGG" id="knv:Pan216_57270"/>